<protein>
    <recommendedName>
        <fullName evidence="2">F-box associated beta-propeller type 1 domain-containing protein</fullName>
    </recommendedName>
</protein>
<dbReference type="NCBIfam" id="TIGR01640">
    <property type="entry name" value="F_box_assoc_1"/>
    <property type="match status" value="1"/>
</dbReference>
<comment type="caution">
    <text evidence="3">The sequence shown here is derived from an EMBL/GenBank/DDBJ whole genome shotgun (WGS) entry which is preliminary data.</text>
</comment>
<evidence type="ECO:0000259" key="2">
    <source>
        <dbReference type="Pfam" id="PF07734"/>
    </source>
</evidence>
<dbReference type="InterPro" id="IPR017451">
    <property type="entry name" value="F-box-assoc_interact_dom"/>
</dbReference>
<feature type="compositionally biased region" description="Gly residues" evidence="1">
    <location>
        <begin position="433"/>
        <end position="443"/>
    </location>
</feature>
<organism evidence="3 4">
    <name type="scientific">Solanum pinnatisectum</name>
    <name type="common">tansyleaf nightshade</name>
    <dbReference type="NCBI Taxonomy" id="50273"/>
    <lineage>
        <taxon>Eukaryota</taxon>
        <taxon>Viridiplantae</taxon>
        <taxon>Streptophyta</taxon>
        <taxon>Embryophyta</taxon>
        <taxon>Tracheophyta</taxon>
        <taxon>Spermatophyta</taxon>
        <taxon>Magnoliopsida</taxon>
        <taxon>eudicotyledons</taxon>
        <taxon>Gunneridae</taxon>
        <taxon>Pentapetalae</taxon>
        <taxon>asterids</taxon>
        <taxon>lamiids</taxon>
        <taxon>Solanales</taxon>
        <taxon>Solanaceae</taxon>
        <taxon>Solanoideae</taxon>
        <taxon>Solaneae</taxon>
        <taxon>Solanum</taxon>
    </lineage>
</organism>
<feature type="region of interest" description="Disordered" evidence="1">
    <location>
        <begin position="387"/>
        <end position="443"/>
    </location>
</feature>
<dbReference type="InterPro" id="IPR006527">
    <property type="entry name" value="F-box-assoc_dom_typ1"/>
</dbReference>
<dbReference type="AlphaFoldDB" id="A0AAV9MDB2"/>
<feature type="compositionally biased region" description="Acidic residues" evidence="1">
    <location>
        <begin position="412"/>
        <end position="430"/>
    </location>
</feature>
<dbReference type="EMBL" id="JAWPEI010000002">
    <property type="protein sequence ID" value="KAK4735045.1"/>
    <property type="molecule type" value="Genomic_DNA"/>
</dbReference>
<dbReference type="Pfam" id="PF07734">
    <property type="entry name" value="FBA_1"/>
    <property type="match status" value="1"/>
</dbReference>
<dbReference type="Proteomes" id="UP001311915">
    <property type="component" value="Unassembled WGS sequence"/>
</dbReference>
<evidence type="ECO:0000256" key="1">
    <source>
        <dbReference type="SAM" id="MobiDB-lite"/>
    </source>
</evidence>
<accession>A0AAV9MDB2</accession>
<dbReference type="InterPro" id="IPR050796">
    <property type="entry name" value="SCF_F-box_component"/>
</dbReference>
<dbReference type="PANTHER" id="PTHR31672">
    <property type="entry name" value="BNACNNG10540D PROTEIN"/>
    <property type="match status" value="1"/>
</dbReference>
<proteinExistence type="predicted"/>
<dbReference type="PANTHER" id="PTHR31672:SF13">
    <property type="entry name" value="F-BOX PROTEIN CPR30-LIKE"/>
    <property type="match status" value="1"/>
</dbReference>
<reference evidence="3 4" key="1">
    <citation type="submission" date="2023-10" db="EMBL/GenBank/DDBJ databases">
        <title>Genome-Wide Identification Analysis in wild type Solanum Pinnatisectum Reveals Some Genes Defensing Phytophthora Infestans.</title>
        <authorList>
            <person name="Sun C."/>
        </authorList>
    </citation>
    <scope>NUCLEOTIDE SEQUENCE [LARGE SCALE GENOMIC DNA]</scope>
    <source>
        <strain evidence="3">LQN</strain>
        <tissue evidence="3">Leaf</tissue>
    </source>
</reference>
<evidence type="ECO:0000313" key="3">
    <source>
        <dbReference type="EMBL" id="KAK4735045.1"/>
    </source>
</evidence>
<evidence type="ECO:0000313" key="4">
    <source>
        <dbReference type="Proteomes" id="UP001311915"/>
    </source>
</evidence>
<keyword evidence="4" id="KW-1185">Reference proteome</keyword>
<name>A0AAV9MDB2_9SOLN</name>
<feature type="domain" description="F-box associated beta-propeller type 1" evidence="2">
    <location>
        <begin position="71"/>
        <end position="219"/>
    </location>
</feature>
<sequence length="443" mass="49921">MELQDDILLGKVIPSLPLKFVVQCKLLSKYLKRMISHPDFARTLYRSHKETSTQLIYSINGIANRTFYKISVNPTITLTQSVLTLPYEVEIFASCNGLILFRFEQFSRYCVFNPVTGDHQLIPYPESANMFESKGLAVDYPVSDQYKVVTTSKLVENSNLFYKFHVLSSEQPGLWREIQLRTNTFISLSYGSPSVYWRDSLYWLRHDGSVLAFDTKREEAILIDRPEFIDHFDQSYGKILTGRNIWLGMALGSLTLVCIFRKYIVISTYDSSSSRWRVSHTVDNFVSRPDGIIIGFPVWIDNKQVSFMVEHPPTYHDLYEYSTQINRYENNAVMLGTVNYPMYCFHPTLACVHRTPPNNVTTAHQAYIAAKLNDIRRFIIKGISLREETSSSSSSSSEEEEQEEAAGGGGGGEEEAGGAEEGGGGEEEEAGGAAEGGGGEEML</sequence>
<gene>
    <name evidence="3" type="ORF">R3W88_009306</name>
</gene>